<evidence type="ECO:0000256" key="3">
    <source>
        <dbReference type="ARBA" id="ARBA00022448"/>
    </source>
</evidence>
<dbReference type="PANTHER" id="PTHR22911:SF137">
    <property type="entry name" value="SOLUTE CARRIER FAMILY 35 MEMBER G2-RELATED"/>
    <property type="match status" value="1"/>
</dbReference>
<dbReference type="PANTHER" id="PTHR22911">
    <property type="entry name" value="ACYL-MALONYL CONDENSING ENZYME-RELATED"/>
    <property type="match status" value="1"/>
</dbReference>
<comment type="similarity">
    <text evidence="2">Belongs to the EamA transporter family.</text>
</comment>
<dbReference type="Proteomes" id="UP001595840">
    <property type="component" value="Unassembled WGS sequence"/>
</dbReference>
<gene>
    <name evidence="10" type="primary">rarD</name>
    <name evidence="10" type="ORF">ACFOX3_03985</name>
</gene>
<keyword evidence="4" id="KW-1003">Cell membrane</keyword>
<feature type="transmembrane region" description="Helical" evidence="8">
    <location>
        <begin position="73"/>
        <end position="93"/>
    </location>
</feature>
<name>A0ABV8V169_9GAMM</name>
<sequence length="297" mass="33152">MVFTQEQKLGVGLAAGAFLLWGLFPIFLKALSVIEPLELVAHRIAWSWLFVTLAITVLRQWPKLLGFCIQPKMMAALLLSTLLLGFNWFLFVYAVNTNKVLEASLAYYINPLLNMALGGVFLSERLRPLQWLAVVLACTGVGIEIAVFGSVPWLALGMASSFALYGLIRKLAPIDSLNGMMIECSYLLLPALAYLWLFGQETLTQLELKHWYLLLVFGPVSTVPLMMFASATRKIQYTTIGFLQYIGPTLMFFLAVMLYDERFGPAKTVTFSFIWLGVLCFSADALYKRSRSGSAQA</sequence>
<evidence type="ECO:0000256" key="1">
    <source>
        <dbReference type="ARBA" id="ARBA00004651"/>
    </source>
</evidence>
<evidence type="ECO:0000313" key="10">
    <source>
        <dbReference type="EMBL" id="MFC4361447.1"/>
    </source>
</evidence>
<feature type="transmembrane region" description="Helical" evidence="8">
    <location>
        <begin position="211"/>
        <end position="230"/>
    </location>
</feature>
<reference evidence="11" key="1">
    <citation type="journal article" date="2019" name="Int. J. Syst. Evol. Microbiol.">
        <title>The Global Catalogue of Microorganisms (GCM) 10K type strain sequencing project: providing services to taxonomists for standard genome sequencing and annotation.</title>
        <authorList>
            <consortium name="The Broad Institute Genomics Platform"/>
            <consortium name="The Broad Institute Genome Sequencing Center for Infectious Disease"/>
            <person name="Wu L."/>
            <person name="Ma J."/>
        </authorList>
    </citation>
    <scope>NUCLEOTIDE SEQUENCE [LARGE SCALE GENOMIC DNA]</scope>
    <source>
        <strain evidence="11">CECT 8570</strain>
    </source>
</reference>
<feature type="domain" description="EamA" evidence="9">
    <location>
        <begin position="9"/>
        <end position="141"/>
    </location>
</feature>
<feature type="transmembrane region" description="Helical" evidence="8">
    <location>
        <begin position="105"/>
        <end position="122"/>
    </location>
</feature>
<keyword evidence="5 8" id="KW-0812">Transmembrane</keyword>
<feature type="transmembrane region" description="Helical" evidence="8">
    <location>
        <begin position="9"/>
        <end position="28"/>
    </location>
</feature>
<feature type="domain" description="EamA" evidence="9">
    <location>
        <begin position="153"/>
        <end position="281"/>
    </location>
</feature>
<feature type="transmembrane region" description="Helical" evidence="8">
    <location>
        <begin position="271"/>
        <end position="287"/>
    </location>
</feature>
<evidence type="ECO:0000256" key="5">
    <source>
        <dbReference type="ARBA" id="ARBA00022692"/>
    </source>
</evidence>
<dbReference type="InterPro" id="IPR037185">
    <property type="entry name" value="EmrE-like"/>
</dbReference>
<keyword evidence="7 8" id="KW-0472">Membrane</keyword>
<accession>A0ABV8V169</accession>
<dbReference type="SUPFAM" id="SSF103481">
    <property type="entry name" value="Multidrug resistance efflux transporter EmrE"/>
    <property type="match status" value="2"/>
</dbReference>
<comment type="caution">
    <text evidence="10">The sequence shown here is derived from an EMBL/GenBank/DDBJ whole genome shotgun (WGS) entry which is preliminary data.</text>
</comment>
<dbReference type="InterPro" id="IPR004626">
    <property type="entry name" value="RarD"/>
</dbReference>
<evidence type="ECO:0000256" key="6">
    <source>
        <dbReference type="ARBA" id="ARBA00022989"/>
    </source>
</evidence>
<proteinExistence type="inferred from homology"/>
<feature type="transmembrane region" description="Helical" evidence="8">
    <location>
        <begin position="40"/>
        <end position="61"/>
    </location>
</feature>
<keyword evidence="11" id="KW-1185">Reference proteome</keyword>
<evidence type="ECO:0000256" key="7">
    <source>
        <dbReference type="ARBA" id="ARBA00023136"/>
    </source>
</evidence>
<evidence type="ECO:0000259" key="9">
    <source>
        <dbReference type="Pfam" id="PF00892"/>
    </source>
</evidence>
<dbReference type="InterPro" id="IPR000620">
    <property type="entry name" value="EamA_dom"/>
</dbReference>
<feature type="transmembrane region" description="Helical" evidence="8">
    <location>
        <begin position="242"/>
        <end position="259"/>
    </location>
</feature>
<organism evidence="10 11">
    <name type="scientific">Simiduia curdlanivorans</name>
    <dbReference type="NCBI Taxonomy" id="1492769"/>
    <lineage>
        <taxon>Bacteria</taxon>
        <taxon>Pseudomonadati</taxon>
        <taxon>Pseudomonadota</taxon>
        <taxon>Gammaproteobacteria</taxon>
        <taxon>Cellvibrionales</taxon>
        <taxon>Cellvibrionaceae</taxon>
        <taxon>Simiduia</taxon>
    </lineage>
</organism>
<evidence type="ECO:0000256" key="2">
    <source>
        <dbReference type="ARBA" id="ARBA00007362"/>
    </source>
</evidence>
<dbReference type="RefSeq" id="WP_290259677.1">
    <property type="nucleotide sequence ID" value="NZ_JAUFQG010000004.1"/>
</dbReference>
<evidence type="ECO:0000313" key="11">
    <source>
        <dbReference type="Proteomes" id="UP001595840"/>
    </source>
</evidence>
<keyword evidence="6 8" id="KW-1133">Transmembrane helix</keyword>
<protein>
    <submittedName>
        <fullName evidence="10">EamA family transporter RarD</fullName>
    </submittedName>
</protein>
<dbReference type="EMBL" id="JBHSCX010000003">
    <property type="protein sequence ID" value="MFC4361447.1"/>
    <property type="molecule type" value="Genomic_DNA"/>
</dbReference>
<feature type="transmembrane region" description="Helical" evidence="8">
    <location>
        <begin position="180"/>
        <end position="199"/>
    </location>
</feature>
<evidence type="ECO:0000256" key="4">
    <source>
        <dbReference type="ARBA" id="ARBA00022475"/>
    </source>
</evidence>
<dbReference type="NCBIfam" id="TIGR00688">
    <property type="entry name" value="rarD"/>
    <property type="match status" value="1"/>
</dbReference>
<dbReference type="Pfam" id="PF00892">
    <property type="entry name" value="EamA"/>
    <property type="match status" value="2"/>
</dbReference>
<keyword evidence="3" id="KW-0813">Transport</keyword>
<feature type="transmembrane region" description="Helical" evidence="8">
    <location>
        <begin position="129"/>
        <end position="147"/>
    </location>
</feature>
<evidence type="ECO:0000256" key="8">
    <source>
        <dbReference type="SAM" id="Phobius"/>
    </source>
</evidence>
<comment type="subcellular location">
    <subcellularLocation>
        <location evidence="1">Cell membrane</location>
        <topology evidence="1">Multi-pass membrane protein</topology>
    </subcellularLocation>
</comment>